<dbReference type="EMBL" id="CACVBM020000333">
    <property type="protein sequence ID" value="CAA7017859.1"/>
    <property type="molecule type" value="Genomic_DNA"/>
</dbReference>
<keyword evidence="3" id="KW-1185">Reference proteome</keyword>
<organism evidence="2 3">
    <name type="scientific">Microthlaspi erraticum</name>
    <dbReference type="NCBI Taxonomy" id="1685480"/>
    <lineage>
        <taxon>Eukaryota</taxon>
        <taxon>Viridiplantae</taxon>
        <taxon>Streptophyta</taxon>
        <taxon>Embryophyta</taxon>
        <taxon>Tracheophyta</taxon>
        <taxon>Spermatophyta</taxon>
        <taxon>Magnoliopsida</taxon>
        <taxon>eudicotyledons</taxon>
        <taxon>Gunneridae</taxon>
        <taxon>Pentapetalae</taxon>
        <taxon>rosids</taxon>
        <taxon>malvids</taxon>
        <taxon>Brassicales</taxon>
        <taxon>Brassicaceae</taxon>
        <taxon>Coluteocarpeae</taxon>
        <taxon>Microthlaspi</taxon>
    </lineage>
</organism>
<gene>
    <name evidence="2" type="ORF">MERR_LOCUS5094</name>
</gene>
<feature type="region of interest" description="Disordered" evidence="1">
    <location>
        <begin position="17"/>
        <end position="60"/>
    </location>
</feature>
<sequence length="111" mass="12378">MNQRKRTKLTMIMLSRDIATKLPTSEEPDSSEKRYDSTLPCPKNDPYVAKTANSSDADGHYSPTKYSILEVVAVGEISSEEKSGGGEETNKPLSDKFGVTKMRLRFYKALL</sequence>
<evidence type="ECO:0000256" key="1">
    <source>
        <dbReference type="SAM" id="MobiDB-lite"/>
    </source>
</evidence>
<dbReference type="AlphaFoldDB" id="A0A6D2HMS6"/>
<accession>A0A6D2HMS6</accession>
<evidence type="ECO:0000313" key="2">
    <source>
        <dbReference type="EMBL" id="CAA7017859.1"/>
    </source>
</evidence>
<comment type="caution">
    <text evidence="2">The sequence shown here is derived from an EMBL/GenBank/DDBJ whole genome shotgun (WGS) entry which is preliminary data.</text>
</comment>
<evidence type="ECO:0000313" key="3">
    <source>
        <dbReference type="Proteomes" id="UP000467841"/>
    </source>
</evidence>
<proteinExistence type="predicted"/>
<reference evidence="2" key="1">
    <citation type="submission" date="2020-01" db="EMBL/GenBank/DDBJ databases">
        <authorList>
            <person name="Mishra B."/>
        </authorList>
    </citation>
    <scope>NUCLEOTIDE SEQUENCE [LARGE SCALE GENOMIC DNA]</scope>
</reference>
<protein>
    <submittedName>
        <fullName evidence="2">Uncharacterized protein</fullName>
    </submittedName>
</protein>
<dbReference type="Proteomes" id="UP000467841">
    <property type="component" value="Unassembled WGS sequence"/>
</dbReference>
<name>A0A6D2HMS6_9BRAS</name>